<accession>A0A3B0VHC2</accession>
<dbReference type="PANTHER" id="PTHR43649">
    <property type="entry name" value="ARABINOSE-BINDING PROTEIN-RELATED"/>
    <property type="match status" value="1"/>
</dbReference>
<evidence type="ECO:0000256" key="1">
    <source>
        <dbReference type="ARBA" id="ARBA00004196"/>
    </source>
</evidence>
<dbReference type="InterPro" id="IPR050490">
    <property type="entry name" value="Bact_solute-bd_prot1"/>
</dbReference>
<evidence type="ECO:0008006" key="5">
    <source>
        <dbReference type="Google" id="ProtNLM"/>
    </source>
</evidence>
<dbReference type="Pfam" id="PF01547">
    <property type="entry name" value="SBP_bac_1"/>
    <property type="match status" value="1"/>
</dbReference>
<protein>
    <recommendedName>
        <fullName evidence="5">Extracellular solute-binding protein</fullName>
    </recommendedName>
</protein>
<name>A0A3B0VHC2_9ZZZZ</name>
<organism evidence="4">
    <name type="scientific">hydrothermal vent metagenome</name>
    <dbReference type="NCBI Taxonomy" id="652676"/>
    <lineage>
        <taxon>unclassified sequences</taxon>
        <taxon>metagenomes</taxon>
        <taxon>ecological metagenomes</taxon>
    </lineage>
</organism>
<keyword evidence="2" id="KW-0813">Transport</keyword>
<reference evidence="4" key="1">
    <citation type="submission" date="2018-06" db="EMBL/GenBank/DDBJ databases">
        <authorList>
            <person name="Zhirakovskaya E."/>
        </authorList>
    </citation>
    <scope>NUCLEOTIDE SEQUENCE</scope>
</reference>
<dbReference type="SUPFAM" id="SSF53850">
    <property type="entry name" value="Periplasmic binding protein-like II"/>
    <property type="match status" value="2"/>
</dbReference>
<dbReference type="Pfam" id="PF13416">
    <property type="entry name" value="SBP_bac_8"/>
    <property type="match status" value="1"/>
</dbReference>
<dbReference type="AlphaFoldDB" id="A0A3B0VHC2"/>
<sequence>VIDAFQLIVDLHTKYEVAPYAPPPESEEDFAAFEEIYQLLEEGKVAMWPDSAESYAWRSEDRNLGVVPFPISNDNDQSSPITSGGSTLAVSAGTAHPQAAWEWIKFLTQQNSDSSFAFGPGGPISLPARRSVAEASGVWDEMDDELADALHFAVEHGFTPVSPSAGREEIHQVTSSILAEGKDVADVLAEAQQAFDSGIEEAASTQVDATPIPDFTVAEPPSSQIEAGDVVVRFVVAGGDPSVYRQAAEDFNELHPDIVVKVEEPNFYNQEFSLEGMIGDADAFQWWSPIQSADELATVLALQPLLDADPDLSEDDFFPSVLDQFRDQGQVVGLPGEVQISFLNYNKRLFDAAGLDYPQPGWTLDEFLETAVALTQGDSEEDKIYGYVADLYEVGDLMTFMARQGVTLVDESVDPPATNFTDPVTISAVRWYSNLTTEYAVKPYVDLSSFTGIGTDPFQERQALIDNDRAAIWKGDQYGFVAFDENGTPISNDSDSSDIGIVPYPVGADGGSSFESANGYYISAETEVRQAAWEWLKYLTEQESLAQFGLPARVSAAESDAFTQRVGEEKAAVLIAAVQNNSQASLSNNLFSEGSDWLGPAIAIGIQEAYASIVTGEATVEEALQSAQDKADVYRLCIIENDLVGSSDFQAFESCMQEADLSFDF</sequence>
<evidence type="ECO:0000256" key="2">
    <source>
        <dbReference type="ARBA" id="ARBA00022448"/>
    </source>
</evidence>
<dbReference type="GO" id="GO:0030313">
    <property type="term" value="C:cell envelope"/>
    <property type="evidence" value="ECO:0007669"/>
    <property type="project" value="UniProtKB-SubCell"/>
</dbReference>
<feature type="non-terminal residue" evidence="4">
    <location>
        <position position="1"/>
    </location>
</feature>
<keyword evidence="3" id="KW-0732">Signal</keyword>
<dbReference type="InterPro" id="IPR006059">
    <property type="entry name" value="SBP"/>
</dbReference>
<comment type="subcellular location">
    <subcellularLocation>
        <location evidence="1">Cell envelope</location>
    </subcellularLocation>
</comment>
<dbReference type="EMBL" id="UOEU01000616">
    <property type="protein sequence ID" value="VAW36189.1"/>
    <property type="molecule type" value="Genomic_DNA"/>
</dbReference>
<evidence type="ECO:0000256" key="3">
    <source>
        <dbReference type="ARBA" id="ARBA00022729"/>
    </source>
</evidence>
<dbReference type="PANTHER" id="PTHR43649:SF31">
    <property type="entry name" value="SN-GLYCEROL-3-PHOSPHATE-BINDING PERIPLASMIC PROTEIN UGPB"/>
    <property type="match status" value="1"/>
</dbReference>
<gene>
    <name evidence="4" type="ORF">MNBD_CHLOROFLEXI01-4178</name>
</gene>
<dbReference type="Gene3D" id="3.40.190.10">
    <property type="entry name" value="Periplasmic binding protein-like II"/>
    <property type="match status" value="2"/>
</dbReference>
<evidence type="ECO:0000313" key="4">
    <source>
        <dbReference type="EMBL" id="VAW36189.1"/>
    </source>
</evidence>
<proteinExistence type="predicted"/>